<sequence>MRATSASQRTESSSAFLKSPLLRFENVTCLAVALSIFLI</sequence>
<dbReference type="AlphaFoldDB" id="A0A2P2J909"/>
<evidence type="ECO:0000313" key="1">
    <source>
        <dbReference type="EMBL" id="MBW89976.1"/>
    </source>
</evidence>
<proteinExistence type="predicted"/>
<dbReference type="EMBL" id="GGEC01009493">
    <property type="protein sequence ID" value="MBW89976.1"/>
    <property type="molecule type" value="Transcribed_RNA"/>
</dbReference>
<name>A0A2P2J909_RHIMU</name>
<accession>A0A2P2J909</accession>
<dbReference type="EMBL" id="GGEC01009494">
    <property type="protein sequence ID" value="MBW89977.1"/>
    <property type="molecule type" value="Transcribed_RNA"/>
</dbReference>
<protein>
    <submittedName>
        <fullName evidence="1">K-box region and MADS-box transcription factor family protein</fullName>
    </submittedName>
</protein>
<reference evidence="1" key="1">
    <citation type="submission" date="2018-02" db="EMBL/GenBank/DDBJ databases">
        <title>Rhizophora mucronata_Transcriptome.</title>
        <authorList>
            <person name="Meera S.P."/>
            <person name="Sreeshan A."/>
            <person name="Augustine A."/>
        </authorList>
    </citation>
    <scope>NUCLEOTIDE SEQUENCE</scope>
    <source>
        <tissue evidence="1">Leaf</tissue>
    </source>
</reference>
<organism evidence="1">
    <name type="scientific">Rhizophora mucronata</name>
    <name type="common">Asiatic mangrove</name>
    <dbReference type="NCBI Taxonomy" id="61149"/>
    <lineage>
        <taxon>Eukaryota</taxon>
        <taxon>Viridiplantae</taxon>
        <taxon>Streptophyta</taxon>
        <taxon>Embryophyta</taxon>
        <taxon>Tracheophyta</taxon>
        <taxon>Spermatophyta</taxon>
        <taxon>Magnoliopsida</taxon>
        <taxon>eudicotyledons</taxon>
        <taxon>Gunneridae</taxon>
        <taxon>Pentapetalae</taxon>
        <taxon>rosids</taxon>
        <taxon>fabids</taxon>
        <taxon>Malpighiales</taxon>
        <taxon>Rhizophoraceae</taxon>
        <taxon>Rhizophora</taxon>
    </lineage>
</organism>